<accession>A0AAE0KV67</accession>
<sequence>CGGDEAEALYQASIFPCPVGTLGTGTTNPKNLAKKTRDAIFAETRDALACAKVQPAHSPDPARTAGVGSAGEAEDHAKPAKGEESTDFILGCIMANERAPEAASQTSSELSVALFDRAVYFFKWIGNMHYFDASVCNAADELSFLCKVVEALRRGPCHSSVEDGGDESEDSRGAEARVRLELAMQNMLALDELIRRVLPDGFLLDLDLDLGYEFTLGLSKAAKATAASGGKRAQKRKKDHETAAGITRKKSR</sequence>
<dbReference type="EMBL" id="LGRX02016727">
    <property type="protein sequence ID" value="KAK3261694.1"/>
    <property type="molecule type" value="Genomic_DNA"/>
</dbReference>
<gene>
    <name evidence="2" type="ORF">CYMTET_29410</name>
</gene>
<keyword evidence="3" id="KW-1185">Reference proteome</keyword>
<evidence type="ECO:0000313" key="2">
    <source>
        <dbReference type="EMBL" id="KAK3261694.1"/>
    </source>
</evidence>
<reference evidence="2 3" key="1">
    <citation type="journal article" date="2015" name="Genome Biol. Evol.">
        <title>Comparative Genomics of a Bacterivorous Green Alga Reveals Evolutionary Causalities and Consequences of Phago-Mixotrophic Mode of Nutrition.</title>
        <authorList>
            <person name="Burns J.A."/>
            <person name="Paasch A."/>
            <person name="Narechania A."/>
            <person name="Kim E."/>
        </authorList>
    </citation>
    <scope>NUCLEOTIDE SEQUENCE [LARGE SCALE GENOMIC DNA]</scope>
    <source>
        <strain evidence="2 3">PLY_AMNH</strain>
    </source>
</reference>
<feature type="compositionally biased region" description="Basic and acidic residues" evidence="1">
    <location>
        <begin position="73"/>
        <end position="82"/>
    </location>
</feature>
<feature type="region of interest" description="Disordered" evidence="1">
    <location>
        <begin position="224"/>
        <end position="252"/>
    </location>
</feature>
<proteinExistence type="predicted"/>
<evidence type="ECO:0000256" key="1">
    <source>
        <dbReference type="SAM" id="MobiDB-lite"/>
    </source>
</evidence>
<evidence type="ECO:0000313" key="3">
    <source>
        <dbReference type="Proteomes" id="UP001190700"/>
    </source>
</evidence>
<feature type="non-terminal residue" evidence="2">
    <location>
        <position position="1"/>
    </location>
</feature>
<feature type="region of interest" description="Disordered" evidence="1">
    <location>
        <begin position="52"/>
        <end position="82"/>
    </location>
</feature>
<comment type="caution">
    <text evidence="2">The sequence shown here is derived from an EMBL/GenBank/DDBJ whole genome shotgun (WGS) entry which is preliminary data.</text>
</comment>
<protein>
    <submittedName>
        <fullName evidence="2">Uncharacterized protein</fullName>
    </submittedName>
</protein>
<name>A0AAE0KV67_9CHLO</name>
<dbReference type="Proteomes" id="UP001190700">
    <property type="component" value="Unassembled WGS sequence"/>
</dbReference>
<dbReference type="AlphaFoldDB" id="A0AAE0KV67"/>
<organism evidence="2 3">
    <name type="scientific">Cymbomonas tetramitiformis</name>
    <dbReference type="NCBI Taxonomy" id="36881"/>
    <lineage>
        <taxon>Eukaryota</taxon>
        <taxon>Viridiplantae</taxon>
        <taxon>Chlorophyta</taxon>
        <taxon>Pyramimonadophyceae</taxon>
        <taxon>Pyramimonadales</taxon>
        <taxon>Pyramimonadaceae</taxon>
        <taxon>Cymbomonas</taxon>
    </lineage>
</organism>